<proteinExistence type="predicted"/>
<keyword evidence="2" id="KW-0201">Cytochrome c-type biogenesis</keyword>
<accession>A0ABS2CEJ2</accession>
<dbReference type="SUPFAM" id="SSF52833">
    <property type="entry name" value="Thioredoxin-like"/>
    <property type="match status" value="1"/>
</dbReference>
<name>A0ABS2CEJ2_9NEIS</name>
<evidence type="ECO:0000256" key="2">
    <source>
        <dbReference type="ARBA" id="ARBA00022748"/>
    </source>
</evidence>
<dbReference type="CDD" id="cd02966">
    <property type="entry name" value="TlpA_like_family"/>
    <property type="match status" value="1"/>
</dbReference>
<feature type="chain" id="PRO_5047525867" evidence="5">
    <location>
        <begin position="20"/>
        <end position="156"/>
    </location>
</feature>
<keyword evidence="3" id="KW-1015">Disulfide bond</keyword>
<evidence type="ECO:0000313" key="8">
    <source>
        <dbReference type="Proteomes" id="UP001195660"/>
    </source>
</evidence>
<feature type="signal peptide" evidence="5">
    <location>
        <begin position="1"/>
        <end position="19"/>
    </location>
</feature>
<evidence type="ECO:0000256" key="1">
    <source>
        <dbReference type="ARBA" id="ARBA00004196"/>
    </source>
</evidence>
<keyword evidence="8" id="KW-1185">Reference proteome</keyword>
<dbReference type="InterPro" id="IPR036249">
    <property type="entry name" value="Thioredoxin-like_sf"/>
</dbReference>
<dbReference type="PROSITE" id="PS51352">
    <property type="entry name" value="THIOREDOXIN_2"/>
    <property type="match status" value="1"/>
</dbReference>
<feature type="domain" description="Thioredoxin" evidence="6">
    <location>
        <begin position="16"/>
        <end position="156"/>
    </location>
</feature>
<comment type="subcellular location">
    <subcellularLocation>
        <location evidence="1">Cell envelope</location>
    </subcellularLocation>
</comment>
<dbReference type="PANTHER" id="PTHR42852:SF6">
    <property type="entry name" value="THIOL:DISULFIDE INTERCHANGE PROTEIN DSBE"/>
    <property type="match status" value="1"/>
</dbReference>
<keyword evidence="4" id="KW-0676">Redox-active center</keyword>
<evidence type="ECO:0000256" key="5">
    <source>
        <dbReference type="SAM" id="SignalP"/>
    </source>
</evidence>
<dbReference type="Pfam" id="PF08534">
    <property type="entry name" value="Redoxin"/>
    <property type="match status" value="1"/>
</dbReference>
<dbReference type="PANTHER" id="PTHR42852">
    <property type="entry name" value="THIOL:DISULFIDE INTERCHANGE PROTEIN DSBE"/>
    <property type="match status" value="1"/>
</dbReference>
<dbReference type="InterPro" id="IPR013740">
    <property type="entry name" value="Redoxin"/>
</dbReference>
<dbReference type="Gene3D" id="3.40.30.10">
    <property type="entry name" value="Glutaredoxin"/>
    <property type="match status" value="1"/>
</dbReference>
<dbReference type="PROSITE" id="PS00194">
    <property type="entry name" value="THIOREDOXIN_1"/>
    <property type="match status" value="1"/>
</dbReference>
<gene>
    <name evidence="7" type="ORF">GM173_13400</name>
</gene>
<evidence type="ECO:0000313" key="7">
    <source>
        <dbReference type="EMBL" id="MBM5572566.1"/>
    </source>
</evidence>
<dbReference type="InterPro" id="IPR013766">
    <property type="entry name" value="Thioredoxin_domain"/>
</dbReference>
<dbReference type="InterPro" id="IPR017937">
    <property type="entry name" value="Thioredoxin_CS"/>
</dbReference>
<evidence type="ECO:0000259" key="6">
    <source>
        <dbReference type="PROSITE" id="PS51352"/>
    </source>
</evidence>
<dbReference type="RefSeq" id="WP_203571894.1">
    <property type="nucleotide sequence ID" value="NZ_WOFE01000008.1"/>
</dbReference>
<dbReference type="EMBL" id="WOFE01000008">
    <property type="protein sequence ID" value="MBM5572566.1"/>
    <property type="molecule type" value="Genomic_DNA"/>
</dbReference>
<reference evidence="7 8" key="1">
    <citation type="submission" date="2019-11" db="EMBL/GenBank/DDBJ databases">
        <title>Novel Deefgea species.</title>
        <authorList>
            <person name="Han J.-H."/>
        </authorList>
    </citation>
    <scope>NUCLEOTIDE SEQUENCE [LARGE SCALE GENOMIC DNA]</scope>
    <source>
        <strain evidence="7 8">LMG 24817</strain>
    </source>
</reference>
<evidence type="ECO:0000256" key="3">
    <source>
        <dbReference type="ARBA" id="ARBA00023157"/>
    </source>
</evidence>
<protein>
    <submittedName>
        <fullName evidence="7">Redoxin family protein</fullName>
    </submittedName>
</protein>
<organism evidence="7 8">
    <name type="scientific">Deefgea chitinilytica</name>
    <dbReference type="NCBI Taxonomy" id="570276"/>
    <lineage>
        <taxon>Bacteria</taxon>
        <taxon>Pseudomonadati</taxon>
        <taxon>Pseudomonadota</taxon>
        <taxon>Betaproteobacteria</taxon>
        <taxon>Neisseriales</taxon>
        <taxon>Chitinibacteraceae</taxon>
        <taxon>Deefgea</taxon>
    </lineage>
</organism>
<dbReference type="Proteomes" id="UP001195660">
    <property type="component" value="Unassembled WGS sequence"/>
</dbReference>
<sequence>MRQLILAISLIATSQIALAADFMAASFPDLSGKPQAMKQWQGKPIVVNYWATWCGPCRQEMPELVELQKKYQGKVQFIGIAIDEVQPVSVFVKQYKVNFPILIGGNNAMTLMRAQGNVQGGLPFTVIYDAKGNQIAKELGRLSKEKLDGQLKALTK</sequence>
<evidence type="ECO:0000256" key="4">
    <source>
        <dbReference type="ARBA" id="ARBA00023284"/>
    </source>
</evidence>
<keyword evidence="5" id="KW-0732">Signal</keyword>
<comment type="caution">
    <text evidence="7">The sequence shown here is derived from an EMBL/GenBank/DDBJ whole genome shotgun (WGS) entry which is preliminary data.</text>
</comment>
<dbReference type="InterPro" id="IPR050553">
    <property type="entry name" value="Thioredoxin_ResA/DsbE_sf"/>
</dbReference>